<protein>
    <recommendedName>
        <fullName evidence="4">DUF4210 domain-containing protein</fullName>
    </recommendedName>
</protein>
<evidence type="ECO:0000313" key="2">
    <source>
        <dbReference type="EMBL" id="GFS16645.1"/>
    </source>
</evidence>
<name>A0AAV4J2Y8_9GAST</name>
<sequence length="441" mass="48090">MSNTSEAMTDANGFSSLDPKGSGLKFPTATPLPDAYNNDDYLSTFHPYLLERRKVKTPFGVGICRRDAFRASISTPDRPNIDSEKNSPASFEPANPCQRKSNINKLSIATGACGRSYVVSSGAADHYPKPTLKGVNMALGKIPSEGEPIKSLYKKDVPKAQSWSCGLNKPGLAIRISSGDVPATPSGKFHEHHAIEGITKMNLYKDQSIEDDVAAIREKLSPKKITRINVQACHSKTDSQENAMTYSPKVPSGMKAASSEHQTPGASKETGLSGPSLKLGMKGHFCQKRVMMQYPPTKCTMLTSEPRLCYRSKPHCDSVAPCSGSTKFTKDKTRDTGDSISTSDNTKTDVFSIGTNVRILAYPDMCQPSFSVGQPRFINAVVTYVTLDGMYKLGTTNGILSRLFAREELQPNFKGNISRKDVPIRSINVREASSNSYAIRH</sequence>
<feature type="region of interest" description="Disordered" evidence="1">
    <location>
        <begin position="236"/>
        <end position="274"/>
    </location>
</feature>
<accession>A0AAV4J2Y8</accession>
<dbReference type="Proteomes" id="UP000762676">
    <property type="component" value="Unassembled WGS sequence"/>
</dbReference>
<reference evidence="2 3" key="1">
    <citation type="journal article" date="2021" name="Elife">
        <title>Chloroplast acquisition without the gene transfer in kleptoplastic sea slugs, Plakobranchus ocellatus.</title>
        <authorList>
            <person name="Maeda T."/>
            <person name="Takahashi S."/>
            <person name="Yoshida T."/>
            <person name="Shimamura S."/>
            <person name="Takaki Y."/>
            <person name="Nagai Y."/>
            <person name="Toyoda A."/>
            <person name="Suzuki Y."/>
            <person name="Arimoto A."/>
            <person name="Ishii H."/>
            <person name="Satoh N."/>
            <person name="Nishiyama T."/>
            <person name="Hasebe M."/>
            <person name="Maruyama T."/>
            <person name="Minagawa J."/>
            <person name="Obokata J."/>
            <person name="Shigenobu S."/>
        </authorList>
    </citation>
    <scope>NUCLEOTIDE SEQUENCE [LARGE SCALE GENOMIC DNA]</scope>
</reference>
<dbReference type="AlphaFoldDB" id="A0AAV4J2Y8"/>
<proteinExistence type="predicted"/>
<gene>
    <name evidence="2" type="ORF">ElyMa_001477500</name>
</gene>
<organism evidence="2 3">
    <name type="scientific">Elysia marginata</name>
    <dbReference type="NCBI Taxonomy" id="1093978"/>
    <lineage>
        <taxon>Eukaryota</taxon>
        <taxon>Metazoa</taxon>
        <taxon>Spiralia</taxon>
        <taxon>Lophotrochozoa</taxon>
        <taxon>Mollusca</taxon>
        <taxon>Gastropoda</taxon>
        <taxon>Heterobranchia</taxon>
        <taxon>Euthyneura</taxon>
        <taxon>Panpulmonata</taxon>
        <taxon>Sacoglossa</taxon>
        <taxon>Placobranchoidea</taxon>
        <taxon>Plakobranchidae</taxon>
        <taxon>Elysia</taxon>
    </lineage>
</organism>
<feature type="region of interest" description="Disordered" evidence="1">
    <location>
        <begin position="1"/>
        <end position="26"/>
    </location>
</feature>
<keyword evidence="3" id="KW-1185">Reference proteome</keyword>
<feature type="region of interest" description="Disordered" evidence="1">
    <location>
        <begin position="74"/>
        <end position="97"/>
    </location>
</feature>
<feature type="compositionally biased region" description="Polar residues" evidence="1">
    <location>
        <begin position="1"/>
        <end position="15"/>
    </location>
</feature>
<dbReference type="EMBL" id="BMAT01002918">
    <property type="protein sequence ID" value="GFS16645.1"/>
    <property type="molecule type" value="Genomic_DNA"/>
</dbReference>
<comment type="caution">
    <text evidence="2">The sequence shown here is derived from an EMBL/GenBank/DDBJ whole genome shotgun (WGS) entry which is preliminary data.</text>
</comment>
<evidence type="ECO:0000256" key="1">
    <source>
        <dbReference type="SAM" id="MobiDB-lite"/>
    </source>
</evidence>
<evidence type="ECO:0000313" key="3">
    <source>
        <dbReference type="Proteomes" id="UP000762676"/>
    </source>
</evidence>
<feature type="compositionally biased region" description="Polar residues" evidence="1">
    <location>
        <begin position="236"/>
        <end position="245"/>
    </location>
</feature>
<evidence type="ECO:0008006" key="4">
    <source>
        <dbReference type="Google" id="ProtNLM"/>
    </source>
</evidence>